<dbReference type="EMBL" id="AP018042">
    <property type="protein sequence ID" value="BAX79418.1"/>
    <property type="molecule type" value="Genomic_DNA"/>
</dbReference>
<dbReference type="PROSITE" id="PS51123">
    <property type="entry name" value="OMPA_2"/>
    <property type="match status" value="1"/>
</dbReference>
<dbReference type="PROSITE" id="PS50005">
    <property type="entry name" value="TPR"/>
    <property type="match status" value="1"/>
</dbReference>
<feature type="domain" description="OmpA-like" evidence="4">
    <location>
        <begin position="589"/>
        <end position="694"/>
    </location>
</feature>
<dbReference type="SUPFAM" id="SSF48452">
    <property type="entry name" value="TPR-like"/>
    <property type="match status" value="1"/>
</dbReference>
<organism evidence="5 6">
    <name type="scientific">Labilibaculum antarcticum</name>
    <dbReference type="NCBI Taxonomy" id="1717717"/>
    <lineage>
        <taxon>Bacteria</taxon>
        <taxon>Pseudomonadati</taxon>
        <taxon>Bacteroidota</taxon>
        <taxon>Bacteroidia</taxon>
        <taxon>Marinilabiliales</taxon>
        <taxon>Marinifilaceae</taxon>
        <taxon>Labilibaculum</taxon>
    </lineage>
</organism>
<dbReference type="InterPro" id="IPR019734">
    <property type="entry name" value="TPR_rpt"/>
</dbReference>
<evidence type="ECO:0000313" key="5">
    <source>
        <dbReference type="EMBL" id="BAX79418.1"/>
    </source>
</evidence>
<keyword evidence="6" id="KW-1185">Reference proteome</keyword>
<dbReference type="GO" id="GO:0016020">
    <property type="term" value="C:membrane"/>
    <property type="evidence" value="ECO:0007669"/>
    <property type="project" value="UniProtKB-UniRule"/>
</dbReference>
<dbReference type="Proteomes" id="UP000218267">
    <property type="component" value="Chromosome"/>
</dbReference>
<evidence type="ECO:0000313" key="6">
    <source>
        <dbReference type="Proteomes" id="UP000218267"/>
    </source>
</evidence>
<feature type="signal peptide" evidence="3">
    <location>
        <begin position="1"/>
        <end position="25"/>
    </location>
</feature>
<dbReference type="SUPFAM" id="SSF49478">
    <property type="entry name" value="Cna protein B-type domain"/>
    <property type="match status" value="1"/>
</dbReference>
<dbReference type="SUPFAM" id="SSF103088">
    <property type="entry name" value="OmpA-like"/>
    <property type="match status" value="1"/>
</dbReference>
<keyword evidence="1" id="KW-0802">TPR repeat</keyword>
<dbReference type="InterPro" id="IPR006665">
    <property type="entry name" value="OmpA-like"/>
</dbReference>
<sequence length="694" mass="79381">MNRSRIIYFLLVIVFALTGVSSSLAQAHLIVKGDRLYENKEYAAATSYYEKQLEKSEDIEVKRKLADCYLKIQKDTEANYLLENIVASPEANADDYLQYANLLKRIRNYEKAKVFFKKYAELKPEDQNIAKLILSCNLINELQDNQLYTIKPISVNSPQSDFASAFYKNGLVFVSGRKNRTSRQVDGRSGEYYLDMYYSEKSGDHFLPPTPFSEDFNTKYHEGPACFSSNEKFIFFTRNKGTLNLQGKSELNLYTARHNENNWDKAELFQFSGQSYSMGHPSISKDGRHLYFISNMDGGYGGTDIYVCQKIGFAWSRPINCGSSINTDGNEMFPFIAEDGYLYFASDGHIGFGGLDIFKSIFEQNEWTYPVNLGPPFNSSKDDFGYLIRKNKDIGYFSSNRNGSDDIFEFHQNPDKIQNLKGRLIASTNKEALKDVELILMDNLSKENSTKSDKNGLFSFDIFKGKNYSLIVRKPGYKTKRILYFPSSEQTAPKQLNIAMDTTHWVQFKGNIIDQFSARPVEEASIQIINQTYKSNSLCFSDEYGDFTEDIDPSKTYNIIIQKEGYFTKVINNYKFQANKFEQIELQKYSGNQYMELYGVEYDAGSWELKENTIAELNNLAGLLKVNPHISVEINGFTTQDKGKKENRLLCEKRAKIATEYIISKGITPNRVQYKSAGYDSGRSALVVKLSEAF</sequence>
<reference evidence="5 6" key="1">
    <citation type="journal article" date="2018" name="Mar. Genomics">
        <title>Complete genome sequence of Marinifilaceae bacterium strain SPP2, isolated from the Antarctic marine sediment.</title>
        <authorList>
            <person name="Watanabe M."/>
            <person name="Kojima H."/>
            <person name="Fukui M."/>
        </authorList>
    </citation>
    <scope>NUCLEOTIDE SEQUENCE [LARGE SCALE GENOMIC DNA]</scope>
    <source>
        <strain evidence="5 6">SPP2</strain>
    </source>
</reference>
<dbReference type="InterPro" id="IPR011659">
    <property type="entry name" value="WD40"/>
</dbReference>
<reference evidence="6" key="2">
    <citation type="journal article" date="2020" name="Antonie Van Leeuwenhoek">
        <title>Labilibaculum antarcticum sp. nov., a novel facultative anaerobic, psychrotorelant bacterium isolated from marine sediment of Antarctica.</title>
        <authorList>
            <person name="Watanabe M."/>
            <person name="Kojima H."/>
            <person name="Fukui M."/>
        </authorList>
    </citation>
    <scope>NUCLEOTIDE SEQUENCE [LARGE SCALE GENOMIC DNA]</scope>
    <source>
        <strain evidence="6">SPP2</strain>
    </source>
</reference>
<gene>
    <name evidence="5" type="ORF">ALGA_1032</name>
</gene>
<dbReference type="KEGG" id="mbas:ALGA_1032"/>
<feature type="repeat" description="TPR" evidence="1">
    <location>
        <begin position="93"/>
        <end position="126"/>
    </location>
</feature>
<proteinExistence type="predicted"/>
<accession>A0A1Y1CGA6</accession>
<dbReference type="RefSeq" id="WP_096428324.1">
    <property type="nucleotide sequence ID" value="NZ_AP018042.1"/>
</dbReference>
<protein>
    <recommendedName>
        <fullName evidence="4">OmpA-like domain-containing protein</fullName>
    </recommendedName>
</protein>
<dbReference type="SUPFAM" id="SSF82171">
    <property type="entry name" value="DPP6 N-terminal domain-like"/>
    <property type="match status" value="1"/>
</dbReference>
<dbReference type="InterPro" id="IPR036737">
    <property type="entry name" value="OmpA-like_sf"/>
</dbReference>
<feature type="chain" id="PRO_5012146521" description="OmpA-like domain-containing protein" evidence="3">
    <location>
        <begin position="26"/>
        <end position="694"/>
    </location>
</feature>
<name>A0A1Y1CGA6_9BACT</name>
<dbReference type="Gene3D" id="1.25.40.10">
    <property type="entry name" value="Tetratricopeptide repeat domain"/>
    <property type="match status" value="1"/>
</dbReference>
<dbReference type="AlphaFoldDB" id="A0A1Y1CGA6"/>
<dbReference type="SUPFAM" id="SSF49464">
    <property type="entry name" value="Carboxypeptidase regulatory domain-like"/>
    <property type="match status" value="1"/>
</dbReference>
<dbReference type="Pfam" id="PF00691">
    <property type="entry name" value="OmpA"/>
    <property type="match status" value="1"/>
</dbReference>
<keyword evidence="2" id="KW-0472">Membrane</keyword>
<dbReference type="Gene3D" id="2.120.10.30">
    <property type="entry name" value="TolB, C-terminal domain"/>
    <property type="match status" value="1"/>
</dbReference>
<dbReference type="InterPro" id="IPR008969">
    <property type="entry name" value="CarboxyPept-like_regulatory"/>
</dbReference>
<evidence type="ECO:0000256" key="1">
    <source>
        <dbReference type="PROSITE-ProRule" id="PRU00339"/>
    </source>
</evidence>
<evidence type="ECO:0000256" key="2">
    <source>
        <dbReference type="PROSITE-ProRule" id="PRU00473"/>
    </source>
</evidence>
<dbReference type="InterPro" id="IPR011990">
    <property type="entry name" value="TPR-like_helical_dom_sf"/>
</dbReference>
<dbReference type="Pfam" id="PF07676">
    <property type="entry name" value="PD40"/>
    <property type="match status" value="2"/>
</dbReference>
<evidence type="ECO:0000259" key="4">
    <source>
        <dbReference type="PROSITE" id="PS51123"/>
    </source>
</evidence>
<keyword evidence="3" id="KW-0732">Signal</keyword>
<dbReference type="Gene3D" id="2.60.40.1120">
    <property type="entry name" value="Carboxypeptidase-like, regulatory domain"/>
    <property type="match status" value="1"/>
</dbReference>
<dbReference type="OrthoDB" id="1488841at2"/>
<evidence type="ECO:0000256" key="3">
    <source>
        <dbReference type="SAM" id="SignalP"/>
    </source>
</evidence>
<dbReference type="Gene3D" id="3.30.1330.60">
    <property type="entry name" value="OmpA-like domain"/>
    <property type="match status" value="1"/>
</dbReference>
<dbReference type="InterPro" id="IPR011042">
    <property type="entry name" value="6-blade_b-propeller_TolB-like"/>
</dbReference>